<organism evidence="1 2">
    <name type="scientific">Portunus trituberculatus</name>
    <name type="common">Swimming crab</name>
    <name type="synonym">Neptunus trituberculatus</name>
    <dbReference type="NCBI Taxonomy" id="210409"/>
    <lineage>
        <taxon>Eukaryota</taxon>
        <taxon>Metazoa</taxon>
        <taxon>Ecdysozoa</taxon>
        <taxon>Arthropoda</taxon>
        <taxon>Crustacea</taxon>
        <taxon>Multicrustacea</taxon>
        <taxon>Malacostraca</taxon>
        <taxon>Eumalacostraca</taxon>
        <taxon>Eucarida</taxon>
        <taxon>Decapoda</taxon>
        <taxon>Pleocyemata</taxon>
        <taxon>Brachyura</taxon>
        <taxon>Eubrachyura</taxon>
        <taxon>Portunoidea</taxon>
        <taxon>Portunidae</taxon>
        <taxon>Portuninae</taxon>
        <taxon>Portunus</taxon>
    </lineage>
</organism>
<proteinExistence type="predicted"/>
<reference evidence="1 2" key="1">
    <citation type="submission" date="2019-05" db="EMBL/GenBank/DDBJ databases">
        <title>Another draft genome of Portunus trituberculatus and its Hox gene families provides insights of decapod evolution.</title>
        <authorList>
            <person name="Jeong J.-H."/>
            <person name="Song I."/>
            <person name="Kim S."/>
            <person name="Choi T."/>
            <person name="Kim D."/>
            <person name="Ryu S."/>
            <person name="Kim W."/>
        </authorList>
    </citation>
    <scope>NUCLEOTIDE SEQUENCE [LARGE SCALE GENOMIC DNA]</scope>
    <source>
        <tissue evidence="1">Muscle</tissue>
    </source>
</reference>
<gene>
    <name evidence="1" type="primary">bark_6</name>
    <name evidence="1" type="ORF">E2C01_086642</name>
</gene>
<sequence length="132" mass="14940">MHPDLGVDCDPYHALWRGTNHWRGILFQDADFEGQLFHNTLYQKVSKSVLSFVNIEYAGMGPQREVLSSLMTRKVPPRLRHVTVTNSAFNGINMTLPGTFVHLKNAVLKENAGKFSIMLLSCKEVLEIGFIH</sequence>
<keyword evidence="2" id="KW-1185">Reference proteome</keyword>
<protein>
    <submittedName>
        <fullName evidence="1">Protein bark beetle</fullName>
    </submittedName>
</protein>
<dbReference type="EMBL" id="VSRR010088322">
    <property type="protein sequence ID" value="MPC91596.1"/>
    <property type="molecule type" value="Genomic_DNA"/>
</dbReference>
<comment type="caution">
    <text evidence="1">The sequence shown here is derived from an EMBL/GenBank/DDBJ whole genome shotgun (WGS) entry which is preliminary data.</text>
</comment>
<evidence type="ECO:0000313" key="1">
    <source>
        <dbReference type="EMBL" id="MPC91596.1"/>
    </source>
</evidence>
<evidence type="ECO:0000313" key="2">
    <source>
        <dbReference type="Proteomes" id="UP000324222"/>
    </source>
</evidence>
<dbReference type="AlphaFoldDB" id="A0A5B7JC07"/>
<accession>A0A5B7JC07</accession>
<dbReference type="Proteomes" id="UP000324222">
    <property type="component" value="Unassembled WGS sequence"/>
</dbReference>
<name>A0A5B7JC07_PORTR</name>